<evidence type="ECO:0000313" key="3">
    <source>
        <dbReference type="Proteomes" id="UP000011717"/>
    </source>
</evidence>
<name>M2TJW6_9SPHN</name>
<comment type="caution">
    <text evidence="2">The sequence shown here is derived from an EMBL/GenBank/DDBJ whole genome shotgun (WGS) entry which is preliminary data.</text>
</comment>
<accession>M2TJW6</accession>
<organism evidence="2 3">
    <name type="scientific">Pacificimonas flava</name>
    <dbReference type="NCBI Taxonomy" id="1234595"/>
    <lineage>
        <taxon>Bacteria</taxon>
        <taxon>Pseudomonadati</taxon>
        <taxon>Pseudomonadota</taxon>
        <taxon>Alphaproteobacteria</taxon>
        <taxon>Sphingomonadales</taxon>
        <taxon>Sphingosinicellaceae</taxon>
        <taxon>Pacificimonas</taxon>
    </lineage>
</organism>
<sequence length="38" mass="3955">MPFPPGRGSVEGPVRRGAGRALRLADPPLTPPFQGGEI</sequence>
<reference evidence="2 3" key="1">
    <citation type="journal article" date="2013" name="Genome Announc.">
        <title>Draft Genome Sequence of Strain JLT2015T, Belonging to the Family Sphingomonadaceae of the Alphaproteobacteria.</title>
        <authorList>
            <person name="Tang K."/>
            <person name="Liu K."/>
            <person name="Li S."/>
            <person name="Jiao N."/>
        </authorList>
    </citation>
    <scope>NUCLEOTIDE SEQUENCE [LARGE SCALE GENOMIC DNA]</scope>
    <source>
        <strain evidence="2 3">JLT2015</strain>
    </source>
</reference>
<dbReference type="AlphaFoldDB" id="M2TJW6"/>
<gene>
    <name evidence="2" type="ORF">C725_2607</name>
</gene>
<feature type="region of interest" description="Disordered" evidence="1">
    <location>
        <begin position="1"/>
        <end position="38"/>
    </location>
</feature>
<dbReference type="EMBL" id="AMRV01000011">
    <property type="protein sequence ID" value="EMD81951.1"/>
    <property type="molecule type" value="Genomic_DNA"/>
</dbReference>
<feature type="compositionally biased region" description="Low complexity" evidence="1">
    <location>
        <begin position="15"/>
        <end position="25"/>
    </location>
</feature>
<protein>
    <submittedName>
        <fullName evidence="2">Uncharacterized protein</fullName>
    </submittedName>
</protein>
<proteinExistence type="predicted"/>
<evidence type="ECO:0000256" key="1">
    <source>
        <dbReference type="SAM" id="MobiDB-lite"/>
    </source>
</evidence>
<dbReference type="Proteomes" id="UP000011717">
    <property type="component" value="Unassembled WGS sequence"/>
</dbReference>
<keyword evidence="3" id="KW-1185">Reference proteome</keyword>
<evidence type="ECO:0000313" key="2">
    <source>
        <dbReference type="EMBL" id="EMD81951.1"/>
    </source>
</evidence>